<dbReference type="FunFam" id="2.60.120.330:FF:000005">
    <property type="entry name" value="1-aminocyclopropane-1-carboxylate oxidase homolog 1"/>
    <property type="match status" value="1"/>
</dbReference>
<dbReference type="EMBL" id="CACTIH010000265">
    <property type="protein sequence ID" value="CAA2958337.1"/>
    <property type="molecule type" value="Genomic_DNA"/>
</dbReference>
<dbReference type="AlphaFoldDB" id="A0A8S0PV27"/>
<dbReference type="Proteomes" id="UP000594638">
    <property type="component" value="Unassembled WGS sequence"/>
</dbReference>
<evidence type="ECO:0000256" key="4">
    <source>
        <dbReference type="ARBA" id="ARBA00023002"/>
    </source>
</evidence>
<protein>
    <submittedName>
        <fullName evidence="8">Deacetoxyvindoline 4-hydroxylase-like</fullName>
    </submittedName>
</protein>
<dbReference type="InterPro" id="IPR026992">
    <property type="entry name" value="DIOX_N"/>
</dbReference>
<dbReference type="GO" id="GO:0009805">
    <property type="term" value="P:coumarin biosynthetic process"/>
    <property type="evidence" value="ECO:0007669"/>
    <property type="project" value="UniProtKB-ARBA"/>
</dbReference>
<dbReference type="InterPro" id="IPR027443">
    <property type="entry name" value="IPNS-like_sf"/>
</dbReference>
<keyword evidence="5 6" id="KW-0408">Iron</keyword>
<dbReference type="Pfam" id="PF14226">
    <property type="entry name" value="DIOX_N"/>
    <property type="match status" value="1"/>
</dbReference>
<dbReference type="PANTHER" id="PTHR10209:SF429">
    <property type="entry name" value="1-AMINOCYCLOPROPANE-1-CARBOXYLATE OXIDASE HOMOLOG 1-LIKE"/>
    <property type="match status" value="1"/>
</dbReference>
<dbReference type="PROSITE" id="PS51471">
    <property type="entry name" value="FE2OG_OXY"/>
    <property type="match status" value="1"/>
</dbReference>
<dbReference type="Gramene" id="OE9A097606T3">
    <property type="protein sequence ID" value="OE9A097606C3"/>
    <property type="gene ID" value="OE9A097606"/>
</dbReference>
<proteinExistence type="inferred from homology"/>
<evidence type="ECO:0000256" key="1">
    <source>
        <dbReference type="ARBA" id="ARBA00008056"/>
    </source>
</evidence>
<evidence type="ECO:0000313" key="9">
    <source>
        <dbReference type="Proteomes" id="UP000594638"/>
    </source>
</evidence>
<dbReference type="OrthoDB" id="288590at2759"/>
<gene>
    <name evidence="8" type="ORF">OLEA9_A097606</name>
</gene>
<evidence type="ECO:0000256" key="6">
    <source>
        <dbReference type="RuleBase" id="RU003682"/>
    </source>
</evidence>
<dbReference type="GO" id="GO:0046872">
    <property type="term" value="F:metal ion binding"/>
    <property type="evidence" value="ECO:0007669"/>
    <property type="project" value="UniProtKB-KW"/>
</dbReference>
<dbReference type="Gene3D" id="2.60.120.330">
    <property type="entry name" value="B-lactam Antibiotic, Isopenicillin N Synthase, Chain"/>
    <property type="match status" value="2"/>
</dbReference>
<dbReference type="InterPro" id="IPR044861">
    <property type="entry name" value="IPNS-like_FE2OG_OXY"/>
</dbReference>
<keyword evidence="4 6" id="KW-0560">Oxidoreductase</keyword>
<evidence type="ECO:0000313" key="8">
    <source>
        <dbReference type="EMBL" id="CAA2958337.1"/>
    </source>
</evidence>
<evidence type="ECO:0000256" key="3">
    <source>
        <dbReference type="ARBA" id="ARBA00022896"/>
    </source>
</evidence>
<evidence type="ECO:0000259" key="7">
    <source>
        <dbReference type="PROSITE" id="PS51471"/>
    </source>
</evidence>
<reference evidence="8 9" key="1">
    <citation type="submission" date="2019-12" db="EMBL/GenBank/DDBJ databases">
        <authorList>
            <person name="Alioto T."/>
            <person name="Alioto T."/>
            <person name="Gomez Garrido J."/>
        </authorList>
    </citation>
    <scope>NUCLEOTIDE SEQUENCE [LARGE SCALE GENOMIC DNA]</scope>
</reference>
<keyword evidence="3" id="KW-0847">Vitamin C</keyword>
<organism evidence="8 9">
    <name type="scientific">Olea europaea subsp. europaea</name>
    <dbReference type="NCBI Taxonomy" id="158383"/>
    <lineage>
        <taxon>Eukaryota</taxon>
        <taxon>Viridiplantae</taxon>
        <taxon>Streptophyta</taxon>
        <taxon>Embryophyta</taxon>
        <taxon>Tracheophyta</taxon>
        <taxon>Spermatophyta</taxon>
        <taxon>Magnoliopsida</taxon>
        <taxon>eudicotyledons</taxon>
        <taxon>Gunneridae</taxon>
        <taxon>Pentapetalae</taxon>
        <taxon>asterids</taxon>
        <taxon>lamiids</taxon>
        <taxon>Lamiales</taxon>
        <taxon>Oleaceae</taxon>
        <taxon>Oleeae</taxon>
        <taxon>Olea</taxon>
    </lineage>
</organism>
<accession>A0A8S0PV27</accession>
<evidence type="ECO:0000256" key="5">
    <source>
        <dbReference type="ARBA" id="ARBA00023004"/>
    </source>
</evidence>
<comment type="caution">
    <text evidence="8">The sequence shown here is derived from an EMBL/GenBank/DDBJ whole genome shotgun (WGS) entry which is preliminary data.</text>
</comment>
<dbReference type="SUPFAM" id="SSF51197">
    <property type="entry name" value="Clavaminate synthase-like"/>
    <property type="match status" value="2"/>
</dbReference>
<evidence type="ECO:0000256" key="2">
    <source>
        <dbReference type="ARBA" id="ARBA00022723"/>
    </source>
</evidence>
<dbReference type="GO" id="GO:0002238">
    <property type="term" value="P:response to molecule of fungal origin"/>
    <property type="evidence" value="ECO:0007669"/>
    <property type="project" value="UniProtKB-ARBA"/>
</dbReference>
<keyword evidence="2 6" id="KW-0479">Metal-binding</keyword>
<dbReference type="Pfam" id="PF03171">
    <property type="entry name" value="2OG-FeII_Oxy"/>
    <property type="match status" value="2"/>
</dbReference>
<name>A0A8S0PV27_OLEEU</name>
<feature type="domain" description="Fe2OG dioxygenase" evidence="7">
    <location>
        <begin position="218"/>
        <end position="319"/>
    </location>
</feature>
<dbReference type="GO" id="GO:0031418">
    <property type="term" value="F:L-ascorbic acid binding"/>
    <property type="evidence" value="ECO:0007669"/>
    <property type="project" value="UniProtKB-KW"/>
</dbReference>
<keyword evidence="9" id="KW-1185">Reference proteome</keyword>
<dbReference type="InterPro" id="IPR005123">
    <property type="entry name" value="Oxoglu/Fe-dep_dioxygenase_dom"/>
</dbReference>
<comment type="similarity">
    <text evidence="1 6">Belongs to the iron/ascorbate-dependent oxidoreductase family.</text>
</comment>
<sequence>MNMSTLKESLPVSAQINDRIKELKEFEETKSGVKGLVDSGIVKIPKIFIRPDDELAGETNHGRSNIQVPTIDLTGIETDHDHRKEIINDLTQASKDCGFFQVLNHGIPPSVLDGMLEGIRRFHEQDAEIKKEFYSRDRLKKVKYSSNIDLYHSSSANWRDTLTISLMVSDRVEPDELPAVCSSTMEYIDQVTKLGELLFKLLAEALGLKQERLVEMGCAEGRTFVCHYYPACPEPELTLGTSKHTDPCFLTILLQDQIGGLQVLNNNHWIDVQPLAGSLVINIGDLFQIISNDEFKSAEHRVVANQVGPRISTACFFTGIVAPPKMYGPIEELITEENPPIYEEFTRDQILDRSNIQVPTIDLRGVKADHDLSSTIEYIDQVTHLGKLFELLAEALGLKQDHLVSMGCAKGRTFVCHHYPAPACPKPEMTLGTSKHTNLGFLAIVLQDQIVGLQVLKNNQRIDVQPLAG</sequence>
<dbReference type="GO" id="GO:0016706">
    <property type="term" value="F:2-oxoglutarate-dependent dioxygenase activity"/>
    <property type="evidence" value="ECO:0007669"/>
    <property type="project" value="UniProtKB-ARBA"/>
</dbReference>
<dbReference type="PANTHER" id="PTHR10209">
    <property type="entry name" value="OXIDOREDUCTASE, 2OG-FE II OXYGENASE FAMILY PROTEIN"/>
    <property type="match status" value="1"/>
</dbReference>